<evidence type="ECO:0000256" key="8">
    <source>
        <dbReference type="ARBA" id="ARBA00022842"/>
    </source>
</evidence>
<dbReference type="InterPro" id="IPR018303">
    <property type="entry name" value="ATPase_P-typ_P_site"/>
</dbReference>
<dbReference type="Pfam" id="PF00122">
    <property type="entry name" value="E1-E2_ATPase"/>
    <property type="match status" value="1"/>
</dbReference>
<dbReference type="FunFam" id="3.40.50.1000:FF:000068">
    <property type="entry name" value="Cation-transporting ATPase"/>
    <property type="match status" value="1"/>
</dbReference>
<dbReference type="SFLD" id="SFLDS00003">
    <property type="entry name" value="Haloacid_Dehalogenase"/>
    <property type="match status" value="1"/>
</dbReference>
<dbReference type="SUPFAM" id="SSF81660">
    <property type="entry name" value="Metal cation-transporting ATPase, ATP-binding domain N"/>
    <property type="match status" value="1"/>
</dbReference>
<evidence type="ECO:0000256" key="7">
    <source>
        <dbReference type="ARBA" id="ARBA00022840"/>
    </source>
</evidence>
<dbReference type="InterPro" id="IPR001757">
    <property type="entry name" value="P_typ_ATPase"/>
</dbReference>
<evidence type="ECO:0000256" key="4">
    <source>
        <dbReference type="ARBA" id="ARBA00022692"/>
    </source>
</evidence>
<dbReference type="Gene3D" id="3.40.1110.10">
    <property type="entry name" value="Calcium-transporting ATPase, cytoplasmic domain N"/>
    <property type="match status" value="2"/>
</dbReference>
<feature type="region of interest" description="Disordered" evidence="14">
    <location>
        <begin position="819"/>
        <end position="861"/>
    </location>
</feature>
<dbReference type="FunFam" id="2.70.150.10:FF:000057">
    <property type="entry name" value="Cation-transporting ATPase"/>
    <property type="match status" value="1"/>
</dbReference>
<proteinExistence type="inferred from homology"/>
<feature type="transmembrane region" description="Helical" evidence="13">
    <location>
        <begin position="669"/>
        <end position="690"/>
    </location>
</feature>
<dbReference type="Gene3D" id="3.40.50.1000">
    <property type="entry name" value="HAD superfamily/HAD-like"/>
    <property type="match status" value="2"/>
</dbReference>
<evidence type="ECO:0000256" key="1">
    <source>
        <dbReference type="ARBA" id="ARBA00004141"/>
    </source>
</evidence>
<dbReference type="FunFam" id="1.20.1110.10:FF:000023">
    <property type="entry name" value="Cation-transporting ATPase"/>
    <property type="match status" value="1"/>
</dbReference>
<evidence type="ECO:0000259" key="16">
    <source>
        <dbReference type="Pfam" id="PF00690"/>
    </source>
</evidence>
<dbReference type="NCBIfam" id="TIGR01494">
    <property type="entry name" value="ATPase_P-type"/>
    <property type="match status" value="2"/>
</dbReference>
<feature type="non-terminal residue" evidence="18">
    <location>
        <position position="1"/>
    </location>
</feature>
<dbReference type="InterPro" id="IPR047819">
    <property type="entry name" value="P5A-ATPase_N"/>
</dbReference>
<keyword evidence="6 13" id="KW-0547">Nucleotide-binding</keyword>
<dbReference type="InterPro" id="IPR023299">
    <property type="entry name" value="ATPase_P-typ_cyto_dom_N"/>
</dbReference>
<dbReference type="InterPro" id="IPR006544">
    <property type="entry name" value="P-type_TPase_V"/>
</dbReference>
<dbReference type="GO" id="GO:0019829">
    <property type="term" value="F:ATPase-coupled monoatomic cation transmembrane transporter activity"/>
    <property type="evidence" value="ECO:0007669"/>
    <property type="project" value="UniProtKB-UniRule"/>
</dbReference>
<comment type="catalytic activity">
    <reaction evidence="12 13">
        <text>ATP + H2O = ADP + phosphate + H(+)</text>
        <dbReference type="Rhea" id="RHEA:13065"/>
        <dbReference type="ChEBI" id="CHEBI:15377"/>
        <dbReference type="ChEBI" id="CHEBI:15378"/>
        <dbReference type="ChEBI" id="CHEBI:30616"/>
        <dbReference type="ChEBI" id="CHEBI:43474"/>
        <dbReference type="ChEBI" id="CHEBI:456216"/>
    </reaction>
</comment>
<dbReference type="SFLD" id="SFLDG00002">
    <property type="entry name" value="C1.7:_P-type_atpase_like"/>
    <property type="match status" value="1"/>
</dbReference>
<name>A0A9W7ZRK2_9FUNG</name>
<evidence type="ECO:0000256" key="12">
    <source>
        <dbReference type="ARBA" id="ARBA00049360"/>
    </source>
</evidence>
<dbReference type="InterPro" id="IPR004014">
    <property type="entry name" value="ATPase_P-typ_cation-transptr_N"/>
</dbReference>
<feature type="transmembrane region" description="Helical" evidence="13">
    <location>
        <begin position="1348"/>
        <end position="1367"/>
    </location>
</feature>
<dbReference type="InterPro" id="IPR044492">
    <property type="entry name" value="P_typ_ATPase_HD_dom"/>
</dbReference>
<dbReference type="PROSITE" id="PS01229">
    <property type="entry name" value="COF_2"/>
    <property type="match status" value="1"/>
</dbReference>
<dbReference type="InterPro" id="IPR008250">
    <property type="entry name" value="ATPase_P-typ_transduc_dom_A_sf"/>
</dbReference>
<reference evidence="18" key="1">
    <citation type="submission" date="2022-07" db="EMBL/GenBank/DDBJ databases">
        <title>Phylogenomic reconstructions and comparative analyses of Kickxellomycotina fungi.</title>
        <authorList>
            <person name="Reynolds N.K."/>
            <person name="Stajich J.E."/>
            <person name="Barry K."/>
            <person name="Grigoriev I.V."/>
            <person name="Crous P."/>
            <person name="Smith M.E."/>
        </authorList>
    </citation>
    <scope>NUCLEOTIDE SEQUENCE</scope>
    <source>
        <strain evidence="18">RSA 861</strain>
    </source>
</reference>
<feature type="domain" description="Cation-transporting P-type ATPase N-terminal" evidence="16">
    <location>
        <begin position="385"/>
        <end position="433"/>
    </location>
</feature>
<evidence type="ECO:0000256" key="13">
    <source>
        <dbReference type="RuleBase" id="RU362082"/>
    </source>
</evidence>
<comment type="caution">
    <text evidence="18">The sequence shown here is derived from an EMBL/GenBank/DDBJ whole genome shotgun (WGS) entry which is preliminary data.</text>
</comment>
<dbReference type="GO" id="GO:0005524">
    <property type="term" value="F:ATP binding"/>
    <property type="evidence" value="ECO:0007669"/>
    <property type="project" value="UniProtKB-UniRule"/>
</dbReference>
<evidence type="ECO:0000313" key="19">
    <source>
        <dbReference type="Proteomes" id="UP001150569"/>
    </source>
</evidence>
<feature type="compositionally biased region" description="Acidic residues" evidence="14">
    <location>
        <begin position="165"/>
        <end position="185"/>
    </location>
</feature>
<keyword evidence="19" id="KW-1185">Reference proteome</keyword>
<comment type="similarity">
    <text evidence="2 13">Belongs to the cation transport ATPase (P-type) (TC 3.A.3) family. Type V subfamily.</text>
</comment>
<dbReference type="InterPro" id="IPR059000">
    <property type="entry name" value="ATPase_P-type_domA"/>
</dbReference>
<evidence type="ECO:0000313" key="18">
    <source>
        <dbReference type="EMBL" id="KAJ1915146.1"/>
    </source>
</evidence>
<feature type="domain" description="P-type ATPase A" evidence="15">
    <location>
        <begin position="478"/>
        <end position="594"/>
    </location>
</feature>
<dbReference type="PANTHER" id="PTHR45630:SF8">
    <property type="entry name" value="CATION-TRANSPORTING ATPASE"/>
    <property type="match status" value="1"/>
</dbReference>
<dbReference type="OrthoDB" id="48943at2759"/>
<keyword evidence="5 13" id="KW-0479">Metal-binding</keyword>
<dbReference type="Pfam" id="PF00690">
    <property type="entry name" value="Cation_ATPase_N"/>
    <property type="match status" value="1"/>
</dbReference>
<feature type="transmembrane region" description="Helical" evidence="13">
    <location>
        <begin position="1398"/>
        <end position="1416"/>
    </location>
</feature>
<evidence type="ECO:0000256" key="14">
    <source>
        <dbReference type="SAM" id="MobiDB-lite"/>
    </source>
</evidence>
<feature type="compositionally biased region" description="Basic residues" evidence="14">
    <location>
        <begin position="139"/>
        <end position="149"/>
    </location>
</feature>
<dbReference type="InterPro" id="IPR023214">
    <property type="entry name" value="HAD_sf"/>
</dbReference>
<dbReference type="GO" id="GO:0140358">
    <property type="term" value="F:P-type transmembrane transporter activity"/>
    <property type="evidence" value="ECO:0007669"/>
    <property type="project" value="InterPro"/>
</dbReference>
<evidence type="ECO:0000256" key="5">
    <source>
        <dbReference type="ARBA" id="ARBA00022723"/>
    </source>
</evidence>
<dbReference type="PANTHER" id="PTHR45630">
    <property type="entry name" value="CATION-TRANSPORTING ATPASE-RELATED"/>
    <property type="match status" value="1"/>
</dbReference>
<dbReference type="Gene3D" id="1.20.1110.10">
    <property type="entry name" value="Calcium-transporting ATPase, transmembrane domain"/>
    <property type="match status" value="1"/>
</dbReference>
<dbReference type="GO" id="GO:0016887">
    <property type="term" value="F:ATP hydrolysis activity"/>
    <property type="evidence" value="ECO:0007669"/>
    <property type="project" value="InterPro"/>
</dbReference>
<keyword evidence="10 13" id="KW-1133">Transmembrane helix</keyword>
<dbReference type="SUPFAM" id="SSF56784">
    <property type="entry name" value="HAD-like"/>
    <property type="match status" value="1"/>
</dbReference>
<feature type="compositionally biased region" description="Low complexity" evidence="14">
    <location>
        <begin position="1"/>
        <end position="21"/>
    </location>
</feature>
<feature type="transmembrane region" description="Helical" evidence="13">
    <location>
        <begin position="256"/>
        <end position="276"/>
    </location>
</feature>
<feature type="transmembrane region" description="Helical" evidence="13">
    <location>
        <begin position="440"/>
        <end position="457"/>
    </location>
</feature>
<feature type="region of interest" description="Disordered" evidence="14">
    <location>
        <begin position="1115"/>
        <end position="1153"/>
    </location>
</feature>
<keyword evidence="3" id="KW-0597">Phosphoprotein</keyword>
<feature type="transmembrane region" description="Helical" evidence="13">
    <location>
        <begin position="1308"/>
        <end position="1327"/>
    </location>
</feature>
<evidence type="ECO:0000256" key="9">
    <source>
        <dbReference type="ARBA" id="ARBA00022967"/>
    </source>
</evidence>
<organism evidence="18 19">
    <name type="scientific">Tieghemiomyces parasiticus</name>
    <dbReference type="NCBI Taxonomy" id="78921"/>
    <lineage>
        <taxon>Eukaryota</taxon>
        <taxon>Fungi</taxon>
        <taxon>Fungi incertae sedis</taxon>
        <taxon>Zoopagomycota</taxon>
        <taxon>Kickxellomycotina</taxon>
        <taxon>Dimargaritomycetes</taxon>
        <taxon>Dimargaritales</taxon>
        <taxon>Dimargaritaceae</taxon>
        <taxon>Tieghemiomyces</taxon>
    </lineage>
</organism>
<dbReference type="Pfam" id="PF13246">
    <property type="entry name" value="Cation_ATPase"/>
    <property type="match status" value="1"/>
</dbReference>
<keyword evidence="8 13" id="KW-0460">Magnesium</keyword>
<sequence>RSSDLAAPLLAAEPALSPVASRPVSIPMPGEAGPTVVRRRPGPLASAAADPLPPDLGQSPPYPYHGAMAAPSATEPLLVPSTLPPPPPSHNHHDTDAESHGGFSLPFSLPSALETLIHRVTHPHSDRYREVSDSDNGHHPHPRWHRSSRTSRDYTGGRSGSESDLSSDADSDSSDEYREETDDIFQDPVLPLPVPDARDEAGTKRAAKYSTHSLSDVIIENLPHGTDDDRDPSKQRIYLDEEDLTIVVQGYTFRPALLYLYYALCIATGGIVYVLGRWFPQRRLALVAGPVPLARAGWLVVTNEWGNLQIETVTREPYGGSYASVFPSALGVNDAVIGTPPLGVLMGFVHRHNRFLFDPRRGRYVHLSAWKDPRWCKTPKRTRFGLTDATAQDRTRLFGLNSIEVPEKPLGQLLTDEILHPFFVFQIMSIILWLSDTYYYYAVCILVISVVSIYTTYRETRSNERKMCEMSRFECTLSVYRDGCWVALSSYELVPGDVFEVSDPSLHQVPCDALLLEGDCIVNESMLTGESIPVSKTPAMPATVRDLDMACLNPDPEVARHTLFCGTKLIRVRAATRGMGGKHWQALDADQPAPRATALVIRTGFNTAKGSLVRSILFPRPNKFRFYRDAFRFVGVMAVIAVVGFLASIANFVSLGMHAGIIIKRALDLITIVVPPALPATMSIGMTFALGRLRKSRIFCISPPRINVSGKVDIMCFDKTGTLTEDGLDVLGVQCVDPASHHLAPLRTDLTDFRDCDLGAGNHDDAQVAAGRAGAADLLHAMATCHSLKVVHGDVIGDPIDIKMFEFTQWTIEEGGDESTLLPTGPIPHSAAEGPPVTRRGSLSDTGAAPPRQLGFHGGIVPTVVRPPHTQRFTLDDLVKPAPSSGGAATGDHFELGVIRSFEFLPALRRMSVIVKPMQAPTMRVFVKGAPEVMLQICRPATIPPDFHERLNAYTQHGYRVIGCAGKTLDRKMNWLRVQKVARETIEADLTFLGFIVFENKLKPTTAGVIRTLGEAQIRQAMCTGDNVLTAVSVARECGIVGAGQPVYAPRCLDGTTFADGAIAKVVWENVDEADHVLDPYALEPVPPSPPRSRSDPTLATTATTRGLTAAAAFIPDPASSATPPSSRVSPTLTGVVPPPPTATATSGPANWGPLPTAQSPPVPIRHCLALTGEAYRWAMEHAPAETLEQILIKAQVFARMSPDEKQELVEKLQAIDYCVGFCGDGANDCGALKAADVGLSLSEAEASVAAPFTSQSTDIDCVLDLIKEGRCALTTSFSCFKYMALYSIIQFVTVSLLYRYGGGLGDFQFLFIDLFIIIPIAVFMGNSPPYHRVDPRQPTASLISQPVLSSLLGHILIVFGFQFLAVELVRREPWYRAPDRTTVSDDEILVRTYDNTVLFHLANFQYIFMAVVFCIGPPYRRTSLRNYPFIATTILLLAFSSLILLHGGSGFWVDLFELVPLPSSFAWSIWGLAVANCVTLTLAERYVLPIVADWVVTGVRWARVKLLRQPPRRRLKRFQELLGKARR</sequence>
<dbReference type="SUPFAM" id="SSF81665">
    <property type="entry name" value="Calcium ATPase, transmembrane domain M"/>
    <property type="match status" value="1"/>
</dbReference>
<dbReference type="InterPro" id="IPR023298">
    <property type="entry name" value="ATPase_P-typ_TM_dom_sf"/>
</dbReference>
<evidence type="ECO:0000256" key="10">
    <source>
        <dbReference type="ARBA" id="ARBA00022989"/>
    </source>
</evidence>
<feature type="transmembrane region" description="Helical" evidence="13">
    <location>
        <begin position="630"/>
        <end position="663"/>
    </location>
</feature>
<dbReference type="SFLD" id="SFLDF00027">
    <property type="entry name" value="p-type_atpase"/>
    <property type="match status" value="1"/>
</dbReference>
<keyword evidence="11 13" id="KW-0472">Membrane</keyword>
<dbReference type="Pfam" id="PF12409">
    <property type="entry name" value="P5-ATPase"/>
    <property type="match status" value="1"/>
</dbReference>
<evidence type="ECO:0000256" key="2">
    <source>
        <dbReference type="ARBA" id="ARBA00006000"/>
    </source>
</evidence>
<dbReference type="Proteomes" id="UP001150569">
    <property type="component" value="Unassembled WGS sequence"/>
</dbReference>
<dbReference type="SUPFAM" id="SSF81653">
    <property type="entry name" value="Calcium ATPase, transduction domain A"/>
    <property type="match status" value="1"/>
</dbReference>
<dbReference type="GO" id="GO:0016020">
    <property type="term" value="C:membrane"/>
    <property type="evidence" value="ECO:0007669"/>
    <property type="project" value="UniProtKB-SubCell"/>
</dbReference>
<dbReference type="EMBL" id="JANBPT010000646">
    <property type="protein sequence ID" value="KAJ1915146.1"/>
    <property type="molecule type" value="Genomic_DNA"/>
</dbReference>
<keyword evidence="9 13" id="KW-1278">Translocase</keyword>
<evidence type="ECO:0000259" key="17">
    <source>
        <dbReference type="Pfam" id="PF12409"/>
    </source>
</evidence>
<evidence type="ECO:0000259" key="15">
    <source>
        <dbReference type="Pfam" id="PF00122"/>
    </source>
</evidence>
<dbReference type="PRINTS" id="PR00119">
    <property type="entry name" value="CATATPASE"/>
</dbReference>
<dbReference type="GO" id="GO:0006874">
    <property type="term" value="P:intracellular calcium ion homeostasis"/>
    <property type="evidence" value="ECO:0007669"/>
    <property type="project" value="TreeGrafter"/>
</dbReference>
<dbReference type="GO" id="GO:0046872">
    <property type="term" value="F:metal ion binding"/>
    <property type="evidence" value="ECO:0007669"/>
    <property type="project" value="UniProtKB-UniRule"/>
</dbReference>
<dbReference type="InterPro" id="IPR036412">
    <property type="entry name" value="HAD-like_sf"/>
</dbReference>
<feature type="compositionally biased region" description="Low complexity" evidence="14">
    <location>
        <begin position="1115"/>
        <end position="1136"/>
    </location>
</feature>
<dbReference type="NCBIfam" id="TIGR01657">
    <property type="entry name" value="P-ATPase-V"/>
    <property type="match status" value="1"/>
</dbReference>
<evidence type="ECO:0000256" key="11">
    <source>
        <dbReference type="ARBA" id="ARBA00023136"/>
    </source>
</evidence>
<feature type="transmembrane region" description="Helical" evidence="13">
    <location>
        <begin position="1428"/>
        <end position="1446"/>
    </location>
</feature>
<keyword evidence="4 13" id="KW-0812">Transmembrane</keyword>
<feature type="region of interest" description="Disordered" evidence="14">
    <location>
        <begin position="1"/>
        <end position="208"/>
    </location>
</feature>
<evidence type="ECO:0000256" key="6">
    <source>
        <dbReference type="ARBA" id="ARBA00022741"/>
    </source>
</evidence>
<dbReference type="EC" id="7.2.2.-" evidence="13"/>
<keyword evidence="7 13" id="KW-0067">ATP-binding</keyword>
<protein>
    <recommendedName>
        <fullName evidence="13">Cation-transporting ATPase</fullName>
        <ecNumber evidence="13">7.2.2.-</ecNumber>
    </recommendedName>
</protein>
<feature type="transmembrane region" description="Helical" evidence="13">
    <location>
        <begin position="1466"/>
        <end position="1484"/>
    </location>
</feature>
<comment type="subcellular location">
    <subcellularLocation>
        <location evidence="1 13">Membrane</location>
        <topology evidence="1 13">Multi-pass membrane protein</topology>
    </subcellularLocation>
</comment>
<dbReference type="PROSITE" id="PS00154">
    <property type="entry name" value="ATPASE_E1_E2"/>
    <property type="match status" value="1"/>
</dbReference>
<feature type="compositionally biased region" description="Basic and acidic residues" evidence="14">
    <location>
        <begin position="123"/>
        <end position="138"/>
    </location>
</feature>
<evidence type="ECO:0000256" key="3">
    <source>
        <dbReference type="ARBA" id="ARBA00022553"/>
    </source>
</evidence>
<feature type="domain" description="P5B-type ATPase N-terminal" evidence="17">
    <location>
        <begin position="242"/>
        <end position="328"/>
    </location>
</feature>
<accession>A0A9W7ZRK2</accession>
<gene>
    <name evidence="18" type="ORF">IWQ60_008546</name>
</gene>
<dbReference type="Gene3D" id="2.70.150.10">
    <property type="entry name" value="Calcium-transporting ATPase, cytoplasmic transduction domain A"/>
    <property type="match status" value="2"/>
</dbReference>